<protein>
    <submittedName>
        <fullName evidence="2">Uncharacterized protein</fullName>
    </submittedName>
</protein>
<sequence length="240" mass="28027">MVALIQRDKGDGVTPARMLRFFGLWVQKKSELEEMCQQHELFFKKLMLLIHRTQRRFGLQLLSSSLRIIVVLKTKEKRLLDKELKRFPLFFKLWLKLGQLEERLGHLEHSLANLEEKSNGLRKARALFARSKNPLSHENWLVTIRAESKHGNKKEADSYITKALQKKVDKARTWLKESVILVSDTGTSGHCTKNWSCSMAISRTRRRCGRNALWRTQSMKRNGKLFPRLSKTLTSQLKQS</sequence>
<proteinExistence type="predicted"/>
<keyword evidence="1" id="KW-0175">Coiled coil</keyword>
<comment type="caution">
    <text evidence="2">The sequence shown here is derived from an EMBL/GenBank/DDBJ whole genome shotgun (WGS) entry which is preliminary data.</text>
</comment>
<dbReference type="InterPro" id="IPR011990">
    <property type="entry name" value="TPR-like_helical_dom_sf"/>
</dbReference>
<reference evidence="2 3" key="1">
    <citation type="submission" date="2024-05" db="EMBL/GenBank/DDBJ databases">
        <title>Haplotype-resolved chromosome-level genome assembly of Huyou (Citrus changshanensis).</title>
        <authorList>
            <person name="Miao C."/>
            <person name="Chen W."/>
            <person name="Wu Y."/>
            <person name="Wang L."/>
            <person name="Zhao S."/>
            <person name="Grierson D."/>
            <person name="Xu C."/>
            <person name="Chen K."/>
        </authorList>
    </citation>
    <scope>NUCLEOTIDE SEQUENCE [LARGE SCALE GENOMIC DNA]</scope>
    <source>
        <strain evidence="2">01-14</strain>
        <tissue evidence="2">Leaf</tissue>
    </source>
</reference>
<dbReference type="AlphaFoldDB" id="A0AAP0QWY0"/>
<dbReference type="EMBL" id="JBCGBO010000001">
    <property type="protein sequence ID" value="KAK9230427.1"/>
    <property type="molecule type" value="Genomic_DNA"/>
</dbReference>
<dbReference type="SUPFAM" id="SSF48452">
    <property type="entry name" value="TPR-like"/>
    <property type="match status" value="1"/>
</dbReference>
<dbReference type="Proteomes" id="UP001428341">
    <property type="component" value="Unassembled WGS sequence"/>
</dbReference>
<gene>
    <name evidence="2" type="ORF">WN944_023396</name>
</gene>
<feature type="coiled-coil region" evidence="1">
    <location>
        <begin position="97"/>
        <end position="124"/>
    </location>
</feature>
<evidence type="ECO:0000313" key="2">
    <source>
        <dbReference type="EMBL" id="KAK9230427.1"/>
    </source>
</evidence>
<organism evidence="2 3">
    <name type="scientific">Citrus x changshan-huyou</name>
    <dbReference type="NCBI Taxonomy" id="2935761"/>
    <lineage>
        <taxon>Eukaryota</taxon>
        <taxon>Viridiplantae</taxon>
        <taxon>Streptophyta</taxon>
        <taxon>Embryophyta</taxon>
        <taxon>Tracheophyta</taxon>
        <taxon>Spermatophyta</taxon>
        <taxon>Magnoliopsida</taxon>
        <taxon>eudicotyledons</taxon>
        <taxon>Gunneridae</taxon>
        <taxon>Pentapetalae</taxon>
        <taxon>rosids</taxon>
        <taxon>malvids</taxon>
        <taxon>Sapindales</taxon>
        <taxon>Rutaceae</taxon>
        <taxon>Aurantioideae</taxon>
        <taxon>Citrus</taxon>
    </lineage>
</organism>
<accession>A0AAP0QWY0</accession>
<dbReference type="Gene3D" id="1.25.40.10">
    <property type="entry name" value="Tetratricopeptide repeat domain"/>
    <property type="match status" value="1"/>
</dbReference>
<name>A0AAP0QWY0_9ROSI</name>
<evidence type="ECO:0000313" key="3">
    <source>
        <dbReference type="Proteomes" id="UP001428341"/>
    </source>
</evidence>
<keyword evidence="3" id="KW-1185">Reference proteome</keyword>
<evidence type="ECO:0000256" key="1">
    <source>
        <dbReference type="SAM" id="Coils"/>
    </source>
</evidence>